<keyword evidence="5" id="KW-0028">Amino-acid biosynthesis</keyword>
<evidence type="ECO:0000256" key="1">
    <source>
        <dbReference type="ARBA" id="ARBA00001946"/>
    </source>
</evidence>
<reference evidence="13 15" key="1">
    <citation type="journal article" date="2015" name="Genome Announc.">
        <title>Draft Genome Sequence of a Heterotrophic Facultative Anaerobic Thermophilic Bacterium, Ardenticatena maritima Strain 110ST.</title>
        <authorList>
            <person name="Kawaichi S."/>
            <person name="Yoshida T."/>
            <person name="Sako Y."/>
            <person name="Nakamura R."/>
        </authorList>
    </citation>
    <scope>NUCLEOTIDE SEQUENCE [LARGE SCALE GENOMIC DNA]</scope>
    <source>
        <strain evidence="13 15">110S</strain>
    </source>
</reference>
<proteinExistence type="inferred from homology"/>
<dbReference type="InterPro" id="IPR000760">
    <property type="entry name" value="Inositol_monophosphatase-like"/>
</dbReference>
<comment type="catalytic activity">
    <reaction evidence="10">
        <text>L-histidinol phosphate + H2O = L-histidinol + phosphate</text>
        <dbReference type="Rhea" id="RHEA:14465"/>
        <dbReference type="ChEBI" id="CHEBI:15377"/>
        <dbReference type="ChEBI" id="CHEBI:43474"/>
        <dbReference type="ChEBI" id="CHEBI:57699"/>
        <dbReference type="ChEBI" id="CHEBI:57980"/>
        <dbReference type="EC" id="3.1.3.15"/>
    </reaction>
</comment>
<accession>A0A0M8K7V6</accession>
<keyword evidence="9" id="KW-0368">Histidine biosynthesis</keyword>
<reference evidence="15" key="3">
    <citation type="submission" date="2015-08" db="EMBL/GenBank/DDBJ databases">
        <title>Draft Genome Sequence of a Heterotrophic Facultative Anaerobic Bacterium Ardenticatena maritima Strain 110S.</title>
        <authorList>
            <person name="Kawaichi S."/>
            <person name="Yoshida T."/>
            <person name="Sako Y."/>
            <person name="Nakamura R."/>
        </authorList>
    </citation>
    <scope>NUCLEOTIDE SEQUENCE [LARGE SCALE GENOMIC DNA]</scope>
    <source>
        <strain evidence="15">110S</strain>
    </source>
</reference>
<dbReference type="GO" id="GO:0046872">
    <property type="term" value="F:metal ion binding"/>
    <property type="evidence" value="ECO:0007669"/>
    <property type="project" value="UniProtKB-KW"/>
</dbReference>
<dbReference type="RefSeq" id="WP_054492520.1">
    <property type="nucleotide sequence ID" value="NZ_BBZA01000068.1"/>
</dbReference>
<evidence type="ECO:0000256" key="4">
    <source>
        <dbReference type="ARBA" id="ARBA00013085"/>
    </source>
</evidence>
<dbReference type="GO" id="GO:0000105">
    <property type="term" value="P:L-histidine biosynthetic process"/>
    <property type="evidence" value="ECO:0007669"/>
    <property type="project" value="UniProtKB-UniRule"/>
</dbReference>
<evidence type="ECO:0000313" key="15">
    <source>
        <dbReference type="Proteomes" id="UP000037784"/>
    </source>
</evidence>
<dbReference type="OrthoDB" id="9772456at2"/>
<keyword evidence="8 12" id="KW-0460">Magnesium</keyword>
<dbReference type="NCBIfam" id="TIGR02067">
    <property type="entry name" value="his_9_HisN"/>
    <property type="match status" value="1"/>
</dbReference>
<dbReference type="GO" id="GO:0004401">
    <property type="term" value="F:histidinol-phosphatase activity"/>
    <property type="evidence" value="ECO:0007669"/>
    <property type="project" value="UniProtKB-UniRule"/>
</dbReference>
<dbReference type="SUPFAM" id="SSF56655">
    <property type="entry name" value="Carbohydrate phosphatase"/>
    <property type="match status" value="1"/>
</dbReference>
<dbReference type="EMBL" id="BBZA01000068">
    <property type="protein sequence ID" value="GAP62611.1"/>
    <property type="molecule type" value="Genomic_DNA"/>
</dbReference>
<dbReference type="InterPro" id="IPR020583">
    <property type="entry name" value="Inositol_monoP_metal-BS"/>
</dbReference>
<dbReference type="GO" id="GO:0008934">
    <property type="term" value="F:inositol monophosphate 1-phosphatase activity"/>
    <property type="evidence" value="ECO:0007669"/>
    <property type="project" value="TreeGrafter"/>
</dbReference>
<dbReference type="Pfam" id="PF00459">
    <property type="entry name" value="Inositol_P"/>
    <property type="match status" value="1"/>
</dbReference>
<evidence type="ECO:0000256" key="5">
    <source>
        <dbReference type="ARBA" id="ARBA00022605"/>
    </source>
</evidence>
<evidence type="ECO:0000256" key="9">
    <source>
        <dbReference type="ARBA" id="ARBA00023102"/>
    </source>
</evidence>
<comment type="cofactor">
    <cofactor evidence="1 12">
        <name>Mg(2+)</name>
        <dbReference type="ChEBI" id="CHEBI:18420"/>
    </cofactor>
</comment>
<feature type="binding site" evidence="12">
    <location>
        <position position="209"/>
    </location>
    <ligand>
        <name>Mg(2+)</name>
        <dbReference type="ChEBI" id="CHEBI:18420"/>
        <label>1</label>
        <note>catalytic</note>
    </ligand>
</feature>
<dbReference type="GO" id="GO:0006020">
    <property type="term" value="P:inositol metabolic process"/>
    <property type="evidence" value="ECO:0007669"/>
    <property type="project" value="TreeGrafter"/>
</dbReference>
<evidence type="ECO:0000313" key="13">
    <source>
        <dbReference type="EMBL" id="GAP62611.1"/>
    </source>
</evidence>
<evidence type="ECO:0000256" key="11">
    <source>
        <dbReference type="NCBIfam" id="TIGR02067"/>
    </source>
</evidence>
<reference evidence="14 16" key="2">
    <citation type="submission" date="2015-07" db="EMBL/GenBank/DDBJ databases">
        <title>Whole genome sequence of Ardenticatena maritima DSM 23922.</title>
        <authorList>
            <person name="Hemp J."/>
            <person name="Ward L.M."/>
            <person name="Pace L.A."/>
            <person name="Fischer W.W."/>
        </authorList>
    </citation>
    <scope>NUCLEOTIDE SEQUENCE [LARGE SCALE GENOMIC DNA]</scope>
    <source>
        <strain evidence="14 16">110S</strain>
    </source>
</reference>
<dbReference type="CDD" id="cd01641">
    <property type="entry name" value="Bacterial_IMPase_like_1"/>
    <property type="match status" value="1"/>
</dbReference>
<evidence type="ECO:0000256" key="2">
    <source>
        <dbReference type="ARBA" id="ARBA00004970"/>
    </source>
</evidence>
<feature type="binding site" evidence="12">
    <location>
        <position position="68"/>
    </location>
    <ligand>
        <name>Mg(2+)</name>
        <dbReference type="ChEBI" id="CHEBI:18420"/>
        <label>1</label>
        <note>catalytic</note>
    </ligand>
</feature>
<organism evidence="13 15">
    <name type="scientific">Ardenticatena maritima</name>
    <dbReference type="NCBI Taxonomy" id="872965"/>
    <lineage>
        <taxon>Bacteria</taxon>
        <taxon>Bacillati</taxon>
        <taxon>Chloroflexota</taxon>
        <taxon>Ardenticatenia</taxon>
        <taxon>Ardenticatenales</taxon>
        <taxon>Ardenticatenaceae</taxon>
        <taxon>Ardenticatena</taxon>
    </lineage>
</organism>
<dbReference type="PANTHER" id="PTHR20854">
    <property type="entry name" value="INOSITOL MONOPHOSPHATASE"/>
    <property type="match status" value="1"/>
</dbReference>
<keyword evidence="6 12" id="KW-0479">Metal-binding</keyword>
<dbReference type="UniPathway" id="UPA00031">
    <property type="reaction ID" value="UER00013"/>
</dbReference>
<dbReference type="PRINTS" id="PR00377">
    <property type="entry name" value="IMPHPHTASES"/>
</dbReference>
<protein>
    <recommendedName>
        <fullName evidence="4 11">Histidinol-phosphatase</fullName>
        <ecNumber evidence="4 11">3.1.3.15</ecNumber>
    </recommendedName>
</protein>
<dbReference type="InterPro" id="IPR011809">
    <property type="entry name" value="His_9_proposed"/>
</dbReference>
<keyword evidence="15" id="KW-1185">Reference proteome</keyword>
<comment type="pathway">
    <text evidence="2">Amino-acid biosynthesis; L-histidine biosynthesis; L-histidine from 5-phospho-alpha-D-ribose 1-diphosphate: step 8/9.</text>
</comment>
<dbReference type="EC" id="3.1.3.15" evidence="4 11"/>
<dbReference type="Gene3D" id="3.30.540.10">
    <property type="entry name" value="Fructose-1,6-Bisphosphatase, subunit A, domain 1"/>
    <property type="match status" value="1"/>
</dbReference>
<dbReference type="Proteomes" id="UP000037784">
    <property type="component" value="Unassembled WGS sequence"/>
</dbReference>
<dbReference type="AlphaFoldDB" id="A0A0M8K7V6"/>
<dbReference type="PATRIC" id="fig|872965.6.peg.2867"/>
<dbReference type="PROSITE" id="PS00629">
    <property type="entry name" value="IMP_1"/>
    <property type="match status" value="1"/>
</dbReference>
<evidence type="ECO:0000256" key="10">
    <source>
        <dbReference type="ARBA" id="ARBA00049158"/>
    </source>
</evidence>
<evidence type="ECO:0000256" key="12">
    <source>
        <dbReference type="PIRSR" id="PIRSR600760-2"/>
    </source>
</evidence>
<evidence type="ECO:0000256" key="7">
    <source>
        <dbReference type="ARBA" id="ARBA00022801"/>
    </source>
</evidence>
<comment type="similarity">
    <text evidence="3">Belongs to the inositol monophosphatase superfamily.</text>
</comment>
<gene>
    <name evidence="13" type="ORF">ARMA_1034</name>
    <name evidence="14" type="ORF">SE16_12015</name>
</gene>
<evidence type="ECO:0000256" key="3">
    <source>
        <dbReference type="ARBA" id="ARBA00009759"/>
    </source>
</evidence>
<feature type="binding site" evidence="12">
    <location>
        <position position="87"/>
    </location>
    <ligand>
        <name>Mg(2+)</name>
        <dbReference type="ChEBI" id="CHEBI:18420"/>
        <label>1</label>
        <note>catalytic</note>
    </ligand>
</feature>
<dbReference type="STRING" id="872965.SE16_12015"/>
<dbReference type="Proteomes" id="UP000050502">
    <property type="component" value="Unassembled WGS sequence"/>
</dbReference>
<sequence length="258" mass="28298">MTALDTLLAFALDAAWEAGRLTLGYFQTNVHVETKADASPVTVADREAEALLRRLIERAYPDHGIIGEEHGEKPARSAYTWVLDPIDGTKSFITGVPLYGTMVALLQDGEPVLGVLFFPALGEMVYAARGMGCFWNGRRARVSDVRDISQAKLLVSNLNKFEPYGKADAWQRLVRATAFQRTWGDAYGYALVATGRADIMCDPIMSIWDIAPLLVIMEEAGGTLTDWQGNRTISNAESIATNGHLFEQVMALTRAPTT</sequence>
<dbReference type="GO" id="GO:0007165">
    <property type="term" value="P:signal transduction"/>
    <property type="evidence" value="ECO:0007669"/>
    <property type="project" value="TreeGrafter"/>
</dbReference>
<evidence type="ECO:0000256" key="8">
    <source>
        <dbReference type="ARBA" id="ARBA00022842"/>
    </source>
</evidence>
<evidence type="ECO:0000313" key="14">
    <source>
        <dbReference type="EMBL" id="KPL87229.1"/>
    </source>
</evidence>
<evidence type="ECO:0000256" key="6">
    <source>
        <dbReference type="ARBA" id="ARBA00022723"/>
    </source>
</evidence>
<dbReference type="FunFam" id="3.30.540.10:FF:000003">
    <property type="entry name" value="Inositol-1-monophosphatase"/>
    <property type="match status" value="1"/>
</dbReference>
<dbReference type="PANTHER" id="PTHR20854:SF4">
    <property type="entry name" value="INOSITOL-1-MONOPHOSPHATASE-RELATED"/>
    <property type="match status" value="1"/>
</dbReference>
<dbReference type="EMBL" id="LGKN01000006">
    <property type="protein sequence ID" value="KPL87229.1"/>
    <property type="molecule type" value="Genomic_DNA"/>
</dbReference>
<dbReference type="InParanoid" id="A0A0M8K7V6"/>
<keyword evidence="7" id="KW-0378">Hydrolase</keyword>
<feature type="binding site" evidence="12">
    <location>
        <position position="86"/>
    </location>
    <ligand>
        <name>Mg(2+)</name>
        <dbReference type="ChEBI" id="CHEBI:18420"/>
        <label>1</label>
        <note>catalytic</note>
    </ligand>
</feature>
<evidence type="ECO:0000313" key="16">
    <source>
        <dbReference type="Proteomes" id="UP000050502"/>
    </source>
</evidence>
<feature type="binding site" evidence="12">
    <location>
        <position position="84"/>
    </location>
    <ligand>
        <name>Mg(2+)</name>
        <dbReference type="ChEBI" id="CHEBI:18420"/>
        <label>1</label>
        <note>catalytic</note>
    </ligand>
</feature>
<dbReference type="Gene3D" id="3.40.190.80">
    <property type="match status" value="1"/>
</dbReference>
<name>A0A0M8K7V6_9CHLR</name>
<comment type="caution">
    <text evidence="13">The sequence shown here is derived from an EMBL/GenBank/DDBJ whole genome shotgun (WGS) entry which is preliminary data.</text>
</comment>